<keyword evidence="1" id="KW-1133">Transmembrane helix</keyword>
<reference evidence="2 3" key="1">
    <citation type="submission" date="2023-07" db="EMBL/GenBank/DDBJ databases">
        <title>Sorghum-associated microbial communities from plants grown in Nebraska, USA.</title>
        <authorList>
            <person name="Schachtman D."/>
        </authorList>
    </citation>
    <scope>NUCLEOTIDE SEQUENCE [LARGE SCALE GENOMIC DNA]</scope>
    <source>
        <strain evidence="2 3">DS1730</strain>
    </source>
</reference>
<dbReference type="EMBL" id="JAVDQT010000005">
    <property type="protein sequence ID" value="MDR6433415.1"/>
    <property type="molecule type" value="Genomic_DNA"/>
</dbReference>
<keyword evidence="3" id="KW-1185">Reference proteome</keyword>
<evidence type="ECO:0000313" key="2">
    <source>
        <dbReference type="EMBL" id="MDR6433415.1"/>
    </source>
</evidence>
<protein>
    <submittedName>
        <fullName evidence="2">Uncharacterized protein</fullName>
    </submittedName>
</protein>
<comment type="caution">
    <text evidence="2">The sequence shown here is derived from an EMBL/GenBank/DDBJ whole genome shotgun (WGS) entry which is preliminary data.</text>
</comment>
<keyword evidence="1" id="KW-0472">Membrane</keyword>
<keyword evidence="1" id="KW-0812">Transmembrane</keyword>
<sequence>MRHVSVHAFIRTPLYQFSLAINGVVFVRFTSCFGAVATLMICCCGFKRSFLNLILAHALLYMPISSVL</sequence>
<gene>
    <name evidence="2" type="ORF">J2782_003161</name>
</gene>
<evidence type="ECO:0000313" key="3">
    <source>
        <dbReference type="Proteomes" id="UP001184614"/>
    </source>
</evidence>
<feature type="transmembrane region" description="Helical" evidence="1">
    <location>
        <begin position="50"/>
        <end position="67"/>
    </location>
</feature>
<feature type="transmembrane region" description="Helical" evidence="1">
    <location>
        <begin position="20"/>
        <end position="43"/>
    </location>
</feature>
<organism evidence="2 3">
    <name type="scientific">Brucella pseudogrignonensis</name>
    <dbReference type="NCBI Taxonomy" id="419475"/>
    <lineage>
        <taxon>Bacteria</taxon>
        <taxon>Pseudomonadati</taxon>
        <taxon>Pseudomonadota</taxon>
        <taxon>Alphaproteobacteria</taxon>
        <taxon>Hyphomicrobiales</taxon>
        <taxon>Brucellaceae</taxon>
        <taxon>Brucella/Ochrobactrum group</taxon>
        <taxon>Brucella</taxon>
    </lineage>
</organism>
<proteinExistence type="predicted"/>
<name>A0ABU1MC83_9HYPH</name>
<dbReference type="Proteomes" id="UP001184614">
    <property type="component" value="Unassembled WGS sequence"/>
</dbReference>
<evidence type="ECO:0000256" key="1">
    <source>
        <dbReference type="SAM" id="Phobius"/>
    </source>
</evidence>
<accession>A0ABU1MC83</accession>